<dbReference type="InterPro" id="IPR009922">
    <property type="entry name" value="DUF1457"/>
</dbReference>
<dbReference type="AlphaFoldDB" id="A0A4R2PSW0"/>
<proteinExistence type="predicted"/>
<dbReference type="Pfam" id="PF07310">
    <property type="entry name" value="PAS_5"/>
    <property type="match status" value="1"/>
</dbReference>
<dbReference type="Proteomes" id="UP000295399">
    <property type="component" value="Unassembled WGS sequence"/>
</dbReference>
<protein>
    <submittedName>
        <fullName evidence="1">PAS domain-containing protein</fullName>
    </submittedName>
</protein>
<keyword evidence="2" id="KW-1185">Reference proteome</keyword>
<dbReference type="OrthoDB" id="8478628at2"/>
<accession>A0A4R2PSW0</accession>
<dbReference type="InParanoid" id="A0A4R2PSW0"/>
<dbReference type="RefSeq" id="WP_132706470.1">
    <property type="nucleotide sequence ID" value="NZ_JACIGF010000001.1"/>
</dbReference>
<sequence length="212" mass="23414">MERVGLIETEVAGQLWDYWEELRPAGDAMPARAAFLPQRVPESLPYTMLTEAQSAAWETVRLMGTAIDALMPTRDRTFDSASRIDAALRGLYQGLCAVRAERPVVTLRKSRLLMNDGCRLGFEILHLPLRAPAPGTTPVLACLAPYRTPPPGLRFDHGPDYERVDALWLHGLDHPLGWSDLPAPMVAYLVDARVPVHFARVDTAVDPAALPV</sequence>
<organism evidence="1 2">
    <name type="scientific">Rhodothalassium salexigens DSM 2132</name>
    <dbReference type="NCBI Taxonomy" id="1188247"/>
    <lineage>
        <taxon>Bacteria</taxon>
        <taxon>Pseudomonadati</taxon>
        <taxon>Pseudomonadota</taxon>
        <taxon>Alphaproteobacteria</taxon>
        <taxon>Rhodothalassiales</taxon>
        <taxon>Rhodothalassiaceae</taxon>
        <taxon>Rhodothalassium</taxon>
    </lineage>
</organism>
<name>A0A4R2PSW0_RHOSA</name>
<dbReference type="EMBL" id="SLXO01000001">
    <property type="protein sequence ID" value="TCP38194.1"/>
    <property type="molecule type" value="Genomic_DNA"/>
</dbReference>
<evidence type="ECO:0000313" key="2">
    <source>
        <dbReference type="Proteomes" id="UP000295399"/>
    </source>
</evidence>
<evidence type="ECO:0000313" key="1">
    <source>
        <dbReference type="EMBL" id="TCP38194.1"/>
    </source>
</evidence>
<gene>
    <name evidence="1" type="ORF">EV659_10192</name>
</gene>
<reference evidence="1 2" key="1">
    <citation type="submission" date="2019-03" db="EMBL/GenBank/DDBJ databases">
        <title>Genomic Encyclopedia of Type Strains, Phase IV (KMG-IV): sequencing the most valuable type-strain genomes for metagenomic binning, comparative biology and taxonomic classification.</title>
        <authorList>
            <person name="Goeker M."/>
        </authorList>
    </citation>
    <scope>NUCLEOTIDE SEQUENCE [LARGE SCALE GENOMIC DNA]</scope>
    <source>
        <strain evidence="1 2">DSM 2132</strain>
    </source>
</reference>
<comment type="caution">
    <text evidence="1">The sequence shown here is derived from an EMBL/GenBank/DDBJ whole genome shotgun (WGS) entry which is preliminary data.</text>
</comment>